<evidence type="ECO:0000256" key="1">
    <source>
        <dbReference type="ARBA" id="ARBA00023125"/>
    </source>
</evidence>
<dbReference type="GO" id="GO:0003677">
    <property type="term" value="F:DNA binding"/>
    <property type="evidence" value="ECO:0007669"/>
    <property type="project" value="UniProtKB-UniRule"/>
</dbReference>
<dbReference type="InterPro" id="IPR044068">
    <property type="entry name" value="CB"/>
</dbReference>
<evidence type="ECO:0000313" key="5">
    <source>
        <dbReference type="Proteomes" id="UP000240419"/>
    </source>
</evidence>
<sequence length="128" mass="14908">MNLANVSITTKSFMGQRKIRKIISIVFFREKDLRSLVEPSKMTVNQYLSYWLEVSAKEKLRERTYSSYVETLRLYVQPHLGQKGISKLSPLDIQTLYSVLQKNGFFARTIKRVYAVLLSALRQDQDGK</sequence>
<proteinExistence type="predicted"/>
<dbReference type="PROSITE" id="PS51900">
    <property type="entry name" value="CB"/>
    <property type="match status" value="1"/>
</dbReference>
<keyword evidence="1 2" id="KW-0238">DNA-binding</keyword>
<dbReference type="InterPro" id="IPR010998">
    <property type="entry name" value="Integrase_recombinase_N"/>
</dbReference>
<accession>A0A2P7UJS1</accession>
<dbReference type="OrthoDB" id="9803188at2"/>
<dbReference type="AlphaFoldDB" id="A0A2P7UJS1"/>
<dbReference type="Pfam" id="PF14659">
    <property type="entry name" value="Phage_int_SAM_3"/>
    <property type="match status" value="1"/>
</dbReference>
<dbReference type="InterPro" id="IPR011010">
    <property type="entry name" value="DNA_brk_join_enz"/>
</dbReference>
<evidence type="ECO:0000313" key="4">
    <source>
        <dbReference type="EMBL" id="PSJ87251.1"/>
    </source>
</evidence>
<protein>
    <recommendedName>
        <fullName evidence="3">Core-binding (CB) domain-containing protein</fullName>
    </recommendedName>
</protein>
<organism evidence="4 5">
    <name type="scientific">Brevibacillus fortis</name>
    <dbReference type="NCBI Taxonomy" id="2126352"/>
    <lineage>
        <taxon>Bacteria</taxon>
        <taxon>Bacillati</taxon>
        <taxon>Bacillota</taxon>
        <taxon>Bacilli</taxon>
        <taxon>Bacillales</taxon>
        <taxon>Paenibacillaceae</taxon>
        <taxon>Brevibacillus</taxon>
    </lineage>
</organism>
<comment type="caution">
    <text evidence="4">The sequence shown here is derived from an EMBL/GenBank/DDBJ whole genome shotgun (WGS) entry which is preliminary data.</text>
</comment>
<evidence type="ECO:0000256" key="2">
    <source>
        <dbReference type="PROSITE-ProRule" id="PRU01248"/>
    </source>
</evidence>
<reference evidence="4 5" key="1">
    <citation type="submission" date="2018-03" db="EMBL/GenBank/DDBJ databases">
        <title>Brevisbacillus phylogenomics.</title>
        <authorList>
            <person name="Dunlap C."/>
        </authorList>
    </citation>
    <scope>NUCLEOTIDE SEQUENCE [LARGE SCALE GENOMIC DNA]</scope>
    <source>
        <strain evidence="4 5">NRRL NRS-1210</strain>
    </source>
</reference>
<dbReference type="RefSeq" id="WP_106841739.1">
    <property type="nucleotide sequence ID" value="NZ_PXZM01000050.1"/>
</dbReference>
<dbReference type="GO" id="GO:0015074">
    <property type="term" value="P:DNA integration"/>
    <property type="evidence" value="ECO:0007669"/>
    <property type="project" value="InterPro"/>
</dbReference>
<evidence type="ECO:0000259" key="3">
    <source>
        <dbReference type="PROSITE" id="PS51900"/>
    </source>
</evidence>
<keyword evidence="5" id="KW-1185">Reference proteome</keyword>
<dbReference type="Gene3D" id="1.10.150.130">
    <property type="match status" value="1"/>
</dbReference>
<name>A0A2P7UJS1_9BACL</name>
<dbReference type="Proteomes" id="UP000240419">
    <property type="component" value="Unassembled WGS sequence"/>
</dbReference>
<gene>
    <name evidence="4" type="ORF">C7R93_27295</name>
</gene>
<dbReference type="EMBL" id="PXZM01000050">
    <property type="protein sequence ID" value="PSJ87251.1"/>
    <property type="molecule type" value="Genomic_DNA"/>
</dbReference>
<dbReference type="InterPro" id="IPR004107">
    <property type="entry name" value="Integrase_SAM-like_N"/>
</dbReference>
<feature type="domain" description="Core-binding (CB)" evidence="3">
    <location>
        <begin position="42"/>
        <end position="125"/>
    </location>
</feature>
<dbReference type="SUPFAM" id="SSF56349">
    <property type="entry name" value="DNA breaking-rejoining enzymes"/>
    <property type="match status" value="1"/>
</dbReference>